<accession>A0A8H2ZFR7</accession>
<dbReference type="InterPro" id="IPR007275">
    <property type="entry name" value="YTH_domain"/>
</dbReference>
<dbReference type="Pfam" id="PF04146">
    <property type="entry name" value="YTH"/>
    <property type="match status" value="1"/>
</dbReference>
<gene>
    <name evidence="2" type="ORF">KABA2_03S04488</name>
</gene>
<feature type="domain" description="YTH" evidence="1">
    <location>
        <begin position="162"/>
        <end position="297"/>
    </location>
</feature>
<proteinExistence type="predicted"/>
<dbReference type="GeneID" id="64856720"/>
<keyword evidence="3" id="KW-1185">Reference proteome</keyword>
<dbReference type="GO" id="GO:1990247">
    <property type="term" value="F:N6-methyladenosine-containing RNA reader activity"/>
    <property type="evidence" value="ECO:0007669"/>
    <property type="project" value="TreeGrafter"/>
</dbReference>
<dbReference type="GO" id="GO:0003729">
    <property type="term" value="F:mRNA binding"/>
    <property type="evidence" value="ECO:0007669"/>
    <property type="project" value="TreeGrafter"/>
</dbReference>
<dbReference type="AlphaFoldDB" id="A0A8H2ZFR7"/>
<dbReference type="GO" id="GO:0061157">
    <property type="term" value="P:mRNA destabilization"/>
    <property type="evidence" value="ECO:0007669"/>
    <property type="project" value="TreeGrafter"/>
</dbReference>
<dbReference type="InterPro" id="IPR045168">
    <property type="entry name" value="YTH_prot"/>
</dbReference>
<organism evidence="2 3">
    <name type="scientific">Maudiozyma barnettii</name>
    <dbReference type="NCBI Taxonomy" id="61262"/>
    <lineage>
        <taxon>Eukaryota</taxon>
        <taxon>Fungi</taxon>
        <taxon>Dikarya</taxon>
        <taxon>Ascomycota</taxon>
        <taxon>Saccharomycotina</taxon>
        <taxon>Saccharomycetes</taxon>
        <taxon>Saccharomycetales</taxon>
        <taxon>Saccharomycetaceae</taxon>
        <taxon>Maudiozyma</taxon>
    </lineage>
</organism>
<dbReference type="PANTHER" id="PTHR12357:SF89">
    <property type="entry name" value="YTH DOMAIN-CONTAINING FAMILY PROTEIN"/>
    <property type="match status" value="1"/>
</dbReference>
<evidence type="ECO:0000259" key="1">
    <source>
        <dbReference type="PROSITE" id="PS50882"/>
    </source>
</evidence>
<dbReference type="OrthoDB" id="306690at2759"/>
<dbReference type="CDD" id="cd21134">
    <property type="entry name" value="YTH"/>
    <property type="match status" value="1"/>
</dbReference>
<sequence>MDIWDFEAPIGTPLKYSTKKGNYCIQNNVQFEFVEDDLLDGGFLNTQVNTQNNFYNGGWSTNNMNNIPRSMNNNNTNNNSFGTHFFNENVVNSTTTFNIDNNNFEQSMISNCDQVFYTQNINKQTYNKNNNNYSYKEKLSMKNYTNNNFAVIPQYFDIPPDSKFFIIKSFTLEHIQRAYTYNIWSSTHLGNKKLSACFKAGTSDSKIFLFFSVNGSGKFCGVAQMISDVSKDLDTTIWDNNSKYGSAFKIQWLCVRDIENRMFKHLIVPDNQNKPVTNSRDTQILPKEVGISMLNIFHSKHIKVTSFLDPEQ</sequence>
<dbReference type="Proteomes" id="UP000644660">
    <property type="component" value="Unassembled WGS sequence"/>
</dbReference>
<protein>
    <recommendedName>
        <fullName evidence="1">YTH domain-containing protein</fullName>
    </recommendedName>
</protein>
<dbReference type="PANTHER" id="PTHR12357">
    <property type="entry name" value="YTH YT521-B HOMOLOGY DOMAIN-CONTAINING"/>
    <property type="match status" value="1"/>
</dbReference>
<name>A0A8H2ZFR7_9SACH</name>
<dbReference type="EMBL" id="CAEFZW010000003">
    <property type="protein sequence ID" value="CAB4253749.1"/>
    <property type="molecule type" value="Genomic_DNA"/>
</dbReference>
<evidence type="ECO:0000313" key="3">
    <source>
        <dbReference type="Proteomes" id="UP000644660"/>
    </source>
</evidence>
<dbReference type="RefSeq" id="XP_041405594.1">
    <property type="nucleotide sequence ID" value="XM_041549660.1"/>
</dbReference>
<comment type="caution">
    <text evidence="2">The sequence shown here is derived from an EMBL/GenBank/DDBJ whole genome shotgun (WGS) entry which is preliminary data.</text>
</comment>
<dbReference type="Gene3D" id="3.10.590.10">
    <property type="entry name" value="ph1033 like domains"/>
    <property type="match status" value="1"/>
</dbReference>
<evidence type="ECO:0000313" key="2">
    <source>
        <dbReference type="EMBL" id="CAB4253749.1"/>
    </source>
</evidence>
<dbReference type="GO" id="GO:0005737">
    <property type="term" value="C:cytoplasm"/>
    <property type="evidence" value="ECO:0007669"/>
    <property type="project" value="TreeGrafter"/>
</dbReference>
<dbReference type="PROSITE" id="PS50882">
    <property type="entry name" value="YTH"/>
    <property type="match status" value="1"/>
</dbReference>
<reference evidence="2 3" key="1">
    <citation type="submission" date="2020-05" db="EMBL/GenBank/DDBJ databases">
        <authorList>
            <person name="Casaregola S."/>
            <person name="Devillers H."/>
            <person name="Grondin C."/>
        </authorList>
    </citation>
    <scope>NUCLEOTIDE SEQUENCE [LARGE SCALE GENOMIC DNA]</scope>
    <source>
        <strain evidence="2 3">CLIB 1767</strain>
    </source>
</reference>